<keyword evidence="2 6" id="KW-0812">Transmembrane</keyword>
<sequence length="837" mass="95288">MYYLSDEMEGGGIPPSRRSSDAGRSSYVHFTHHGLATGANTAPSSARNSMYDFPSMAAASGYATTAAGGGGGGPSGGGTAWPWPAAAGMKRYSLMPTKGKDWARSKKDMRWDPKFCGMEKRIKRVLMVEYFKSEVYEGGRRFIKMEAKATEASDMAAIDMICRRERPQGIVLRVFHVQNFPEAIEFFVAKYRMHDRKDVEGWDGMKDWVYRFRPQRRAGKAVPMAKTFKKRQIPGLAKVAWGMDCLKVMRVGYRPDDKKERHPDTKVAELKGFLEDRGDVADDGRGGMRAEDPWLDEMDDERSPSPHWNETDPNNPRVAHHTHDVYSQRLTVYMQWVTNEVQKPAPVPSDDRRRKAVELFDPGSTIVVIDNSESLSIEDTIVPAHGEIERIWRGPGTSYYEIGTEEEANELTASGSPNTKFARDFVQRIVETIYNSVADCWEAVLDVAWDHESILQDSIYEHPADESRAPELFKNSETWLKFSKLMSYHLECIGDVQEYVGDFRDEDESNDSDTAVYTWLRSVEQTFLRLNGYIEEDLIKQTDKLTDLMYKTVGIRDSQDSLRLGTSMWRLSWVTFIFLPLSFITSFFGMNVDLFQDNPAIKWYFITAAPFMAVVIIAVFMLKWFIDRHRRPIYERAVYERLFNELQQANADLWSSHGPREVQPIGWTSKLKWYIIYKFTKNKTTYRGTSIEYDSIWSRCKQYLIRRWSPDIAFKPQESDWIIDNETGEVRRGRRNSLQHRGTLINMGGVMPGARRVPTMGPSRGVHQHAASTTAGSVSQPSLRSTSATSRVTQSHGEKSETLSVPASGQNRPRPPRLSIERPSSAPAGASQEDLKG</sequence>
<evidence type="ECO:0000313" key="8">
    <source>
        <dbReference type="Proteomes" id="UP001221413"/>
    </source>
</evidence>
<dbReference type="Proteomes" id="UP001221413">
    <property type="component" value="Unassembled WGS sequence"/>
</dbReference>
<feature type="compositionally biased region" description="Polar residues" evidence="5">
    <location>
        <begin position="770"/>
        <end position="795"/>
    </location>
</feature>
<evidence type="ECO:0000256" key="1">
    <source>
        <dbReference type="ARBA" id="ARBA00004651"/>
    </source>
</evidence>
<proteinExistence type="predicted"/>
<dbReference type="InterPro" id="IPR002523">
    <property type="entry name" value="MgTranspt_CorA/ZnTranspt_ZntB"/>
</dbReference>
<dbReference type="PANTHER" id="PTHR46494:SF1">
    <property type="entry name" value="CORA FAMILY METAL ION TRANSPORTER (EUROFUNG)"/>
    <property type="match status" value="1"/>
</dbReference>
<feature type="compositionally biased region" description="Basic and acidic residues" evidence="5">
    <location>
        <begin position="278"/>
        <end position="292"/>
    </location>
</feature>
<dbReference type="SUPFAM" id="SSF144083">
    <property type="entry name" value="Magnesium transport protein CorA, transmembrane region"/>
    <property type="match status" value="1"/>
</dbReference>
<feature type="region of interest" description="Disordered" evidence="5">
    <location>
        <begin position="1"/>
        <end position="24"/>
    </location>
</feature>
<keyword evidence="8" id="KW-1185">Reference proteome</keyword>
<dbReference type="EMBL" id="JAQGDS010000007">
    <property type="protein sequence ID" value="KAJ6258921.1"/>
    <property type="molecule type" value="Genomic_DNA"/>
</dbReference>
<dbReference type="AlphaFoldDB" id="A0AAD6IUZ9"/>
<comment type="subcellular location">
    <subcellularLocation>
        <location evidence="1">Cell membrane</location>
        <topology evidence="1">Multi-pass membrane protein</topology>
    </subcellularLocation>
</comment>
<feature type="region of interest" description="Disordered" evidence="5">
    <location>
        <begin position="278"/>
        <end position="319"/>
    </location>
</feature>
<evidence type="ECO:0000256" key="4">
    <source>
        <dbReference type="ARBA" id="ARBA00023136"/>
    </source>
</evidence>
<dbReference type="PANTHER" id="PTHR46494">
    <property type="entry name" value="CORA FAMILY METAL ION TRANSPORTER (EUROFUNG)"/>
    <property type="match status" value="1"/>
</dbReference>
<feature type="region of interest" description="Disordered" evidence="5">
    <location>
        <begin position="746"/>
        <end position="837"/>
    </location>
</feature>
<evidence type="ECO:0000256" key="5">
    <source>
        <dbReference type="SAM" id="MobiDB-lite"/>
    </source>
</evidence>
<dbReference type="GO" id="GO:0000287">
    <property type="term" value="F:magnesium ion binding"/>
    <property type="evidence" value="ECO:0007669"/>
    <property type="project" value="TreeGrafter"/>
</dbReference>
<dbReference type="Gene3D" id="1.20.58.340">
    <property type="entry name" value="Magnesium transport protein CorA, transmembrane region"/>
    <property type="match status" value="1"/>
</dbReference>
<feature type="transmembrane region" description="Helical" evidence="6">
    <location>
        <begin position="571"/>
        <end position="591"/>
    </location>
</feature>
<evidence type="ECO:0000256" key="6">
    <source>
        <dbReference type="SAM" id="Phobius"/>
    </source>
</evidence>
<dbReference type="Pfam" id="PF01544">
    <property type="entry name" value="CorA"/>
    <property type="match status" value="1"/>
</dbReference>
<accession>A0AAD6IUZ9</accession>
<dbReference type="GO" id="GO:0005886">
    <property type="term" value="C:plasma membrane"/>
    <property type="evidence" value="ECO:0007669"/>
    <property type="project" value="UniProtKB-SubCell"/>
</dbReference>
<evidence type="ECO:0000256" key="3">
    <source>
        <dbReference type="ARBA" id="ARBA00022989"/>
    </source>
</evidence>
<keyword evidence="4 6" id="KW-0472">Membrane</keyword>
<feature type="transmembrane region" description="Helical" evidence="6">
    <location>
        <begin position="603"/>
        <end position="626"/>
    </location>
</feature>
<organism evidence="7 8">
    <name type="scientific">Drechslerella dactyloides</name>
    <name type="common">Nematode-trapping fungus</name>
    <name type="synonym">Arthrobotrys dactyloides</name>
    <dbReference type="NCBI Taxonomy" id="74499"/>
    <lineage>
        <taxon>Eukaryota</taxon>
        <taxon>Fungi</taxon>
        <taxon>Dikarya</taxon>
        <taxon>Ascomycota</taxon>
        <taxon>Pezizomycotina</taxon>
        <taxon>Orbiliomycetes</taxon>
        <taxon>Orbiliales</taxon>
        <taxon>Orbiliaceae</taxon>
        <taxon>Drechslerella</taxon>
    </lineage>
</organism>
<keyword evidence="3 6" id="KW-1133">Transmembrane helix</keyword>
<gene>
    <name evidence="7" type="ORF">Dda_5816</name>
</gene>
<comment type="caution">
    <text evidence="7">The sequence shown here is derived from an EMBL/GenBank/DDBJ whole genome shotgun (WGS) entry which is preliminary data.</text>
</comment>
<evidence type="ECO:0000256" key="2">
    <source>
        <dbReference type="ARBA" id="ARBA00022692"/>
    </source>
</evidence>
<dbReference type="GO" id="GO:0015087">
    <property type="term" value="F:cobalt ion transmembrane transporter activity"/>
    <property type="evidence" value="ECO:0007669"/>
    <property type="project" value="TreeGrafter"/>
</dbReference>
<feature type="compositionally biased region" description="Polar residues" evidence="5">
    <location>
        <begin position="802"/>
        <end position="811"/>
    </location>
</feature>
<dbReference type="InterPro" id="IPR045863">
    <property type="entry name" value="CorA_TM1_TM2"/>
</dbReference>
<protein>
    <submittedName>
        <fullName evidence="7">Uncharacterized protein</fullName>
    </submittedName>
</protein>
<dbReference type="GO" id="GO:0015095">
    <property type="term" value="F:magnesium ion transmembrane transporter activity"/>
    <property type="evidence" value="ECO:0007669"/>
    <property type="project" value="TreeGrafter"/>
</dbReference>
<evidence type="ECO:0000313" key="7">
    <source>
        <dbReference type="EMBL" id="KAJ6258921.1"/>
    </source>
</evidence>
<dbReference type="GO" id="GO:0050897">
    <property type="term" value="F:cobalt ion binding"/>
    <property type="evidence" value="ECO:0007669"/>
    <property type="project" value="TreeGrafter"/>
</dbReference>
<reference evidence="7" key="1">
    <citation type="submission" date="2023-01" db="EMBL/GenBank/DDBJ databases">
        <title>The chitinases involved in constricting ring structure development in the nematode-trapping fungus Drechslerella dactyloides.</title>
        <authorList>
            <person name="Wang R."/>
            <person name="Zhang L."/>
            <person name="Tang P."/>
            <person name="Li S."/>
            <person name="Liang L."/>
        </authorList>
    </citation>
    <scope>NUCLEOTIDE SEQUENCE</scope>
    <source>
        <strain evidence="7">YMF1.00031</strain>
    </source>
</reference>
<name>A0AAD6IUZ9_DREDA</name>